<gene>
    <name evidence="11" type="ORF">WBA_LOCUS8153</name>
</gene>
<accession>A0A3P7EEA5</accession>
<evidence type="ECO:0000313" key="12">
    <source>
        <dbReference type="Proteomes" id="UP000270924"/>
    </source>
</evidence>
<dbReference type="InterPro" id="IPR032974">
    <property type="entry name" value="Polypren_kinase"/>
</dbReference>
<dbReference type="EMBL" id="UYWW01006482">
    <property type="protein sequence ID" value="VDM14767.1"/>
    <property type="molecule type" value="Genomic_DNA"/>
</dbReference>
<keyword evidence="12" id="KW-1185">Reference proteome</keyword>
<comment type="subcellular location">
    <subcellularLocation>
        <location evidence="1">Endoplasmic reticulum membrane</location>
        <topology evidence="1">Multi-pass membrane protein</topology>
    </subcellularLocation>
</comment>
<dbReference type="OMA" id="YDFEFIW"/>
<keyword evidence="7" id="KW-0256">Endoplasmic reticulum</keyword>
<dbReference type="InParanoid" id="A0A3P7EEA5"/>
<dbReference type="Proteomes" id="UP000270924">
    <property type="component" value="Unassembled WGS sequence"/>
</dbReference>
<feature type="transmembrane region" description="Helical" evidence="10">
    <location>
        <begin position="81"/>
        <end position="100"/>
    </location>
</feature>
<evidence type="ECO:0000256" key="4">
    <source>
        <dbReference type="ARBA" id="ARBA00022679"/>
    </source>
</evidence>
<dbReference type="PANTHER" id="PTHR13205">
    <property type="entry name" value="TRANSMEMBRANE PROTEIN 15-RELATED"/>
    <property type="match status" value="1"/>
</dbReference>
<organism evidence="11 12">
    <name type="scientific">Wuchereria bancrofti</name>
    <dbReference type="NCBI Taxonomy" id="6293"/>
    <lineage>
        <taxon>Eukaryota</taxon>
        <taxon>Metazoa</taxon>
        <taxon>Ecdysozoa</taxon>
        <taxon>Nematoda</taxon>
        <taxon>Chromadorea</taxon>
        <taxon>Rhabditida</taxon>
        <taxon>Spirurina</taxon>
        <taxon>Spiruromorpha</taxon>
        <taxon>Filarioidea</taxon>
        <taxon>Onchocercidae</taxon>
        <taxon>Wuchereria</taxon>
    </lineage>
</organism>
<evidence type="ECO:0000313" key="11">
    <source>
        <dbReference type="EMBL" id="VDM14767.1"/>
    </source>
</evidence>
<dbReference type="GO" id="GO:0043048">
    <property type="term" value="P:dolichyl monophosphate biosynthetic process"/>
    <property type="evidence" value="ECO:0007669"/>
    <property type="project" value="TreeGrafter"/>
</dbReference>
<keyword evidence="8 10" id="KW-1133">Transmembrane helix</keyword>
<keyword evidence="5 10" id="KW-0812">Transmembrane</keyword>
<evidence type="ECO:0000256" key="5">
    <source>
        <dbReference type="ARBA" id="ARBA00022692"/>
    </source>
</evidence>
<feature type="transmembrane region" description="Helical" evidence="10">
    <location>
        <begin position="120"/>
        <end position="141"/>
    </location>
</feature>
<evidence type="ECO:0000256" key="3">
    <source>
        <dbReference type="ARBA" id="ARBA00012132"/>
    </source>
</evidence>
<proteinExistence type="inferred from homology"/>
<keyword evidence="9 10" id="KW-0472">Membrane</keyword>
<protein>
    <recommendedName>
        <fullName evidence="3">dolichol kinase</fullName>
        <ecNumber evidence="3">2.7.1.108</ecNumber>
    </recommendedName>
</protein>
<name>A0A3P7EEA5_WUCBA</name>
<dbReference type="PANTHER" id="PTHR13205:SF15">
    <property type="entry name" value="DOLICHOL KINASE"/>
    <property type="match status" value="1"/>
</dbReference>
<dbReference type="GO" id="GO:0005789">
    <property type="term" value="C:endoplasmic reticulum membrane"/>
    <property type="evidence" value="ECO:0007669"/>
    <property type="project" value="UniProtKB-SubCell"/>
</dbReference>
<evidence type="ECO:0000256" key="9">
    <source>
        <dbReference type="ARBA" id="ARBA00023136"/>
    </source>
</evidence>
<evidence type="ECO:0000256" key="1">
    <source>
        <dbReference type="ARBA" id="ARBA00004477"/>
    </source>
</evidence>
<reference evidence="11 12" key="1">
    <citation type="submission" date="2018-11" db="EMBL/GenBank/DDBJ databases">
        <authorList>
            <consortium name="Pathogen Informatics"/>
        </authorList>
    </citation>
    <scope>NUCLEOTIDE SEQUENCE [LARGE SCALE GENOMIC DNA]</scope>
</reference>
<evidence type="ECO:0000256" key="8">
    <source>
        <dbReference type="ARBA" id="ARBA00022989"/>
    </source>
</evidence>
<feature type="transmembrane region" description="Helical" evidence="10">
    <location>
        <begin position="53"/>
        <end position="69"/>
    </location>
</feature>
<evidence type="ECO:0000256" key="2">
    <source>
        <dbReference type="ARBA" id="ARBA00010794"/>
    </source>
</evidence>
<dbReference type="OrthoDB" id="377083at2759"/>
<dbReference type="EC" id="2.7.1.108" evidence="3"/>
<evidence type="ECO:0000256" key="10">
    <source>
        <dbReference type="SAM" id="Phobius"/>
    </source>
</evidence>
<sequence>MELIFLNVCSELLLLYCKHHHLINIRFRDDSMRYSKKKKKRKRKMPMWKSDRMLVEIAVAATILFAFLATRMKQCSVRINFLFIIIVSSSLYLHSLRLGVNLSNLPVLFYKRIFDGTDQRYYLLSFYVICVLATLIFCIIVNHLSHSSTVHRKFFHFTVSLICITGIQYDFEFIWLSAWLTLCIFVIIEVFRSKSVPPWSKYLNDWLLIFIDKQDSPKLILTPIYLMAGIFLPLFLSPIANNGM</sequence>
<keyword evidence="4" id="KW-0808">Transferase</keyword>
<comment type="similarity">
    <text evidence="2">Belongs to the polyprenol kinase family.</text>
</comment>
<evidence type="ECO:0000256" key="6">
    <source>
        <dbReference type="ARBA" id="ARBA00022777"/>
    </source>
</evidence>
<dbReference type="FunCoup" id="A0A3P7EEA5">
    <property type="interactions" value="27"/>
</dbReference>
<dbReference type="AlphaFoldDB" id="A0A3P7EEA5"/>
<evidence type="ECO:0000256" key="7">
    <source>
        <dbReference type="ARBA" id="ARBA00022824"/>
    </source>
</evidence>
<dbReference type="GO" id="GO:0004168">
    <property type="term" value="F:dolichol kinase activity"/>
    <property type="evidence" value="ECO:0007669"/>
    <property type="project" value="UniProtKB-EC"/>
</dbReference>
<feature type="transmembrane region" description="Helical" evidence="10">
    <location>
        <begin position="219"/>
        <end position="240"/>
    </location>
</feature>
<keyword evidence="6" id="KW-0418">Kinase</keyword>
<feature type="transmembrane region" description="Helical" evidence="10">
    <location>
        <begin position="175"/>
        <end position="191"/>
    </location>
</feature>